<evidence type="ECO:0000256" key="1">
    <source>
        <dbReference type="ARBA" id="ARBA00004370"/>
    </source>
</evidence>
<dbReference type="Proteomes" id="UP000188318">
    <property type="component" value="Unassembled WGS sequence"/>
</dbReference>
<feature type="transmembrane region" description="Helical" evidence="5">
    <location>
        <begin position="122"/>
        <end position="142"/>
    </location>
</feature>
<dbReference type="GO" id="GO:0016020">
    <property type="term" value="C:membrane"/>
    <property type="evidence" value="ECO:0007669"/>
    <property type="project" value="UniProtKB-SubCell"/>
</dbReference>
<keyword evidence="4 5" id="KW-0472">Membrane</keyword>
<dbReference type="EMBL" id="KV907506">
    <property type="protein sequence ID" value="OOF92903.1"/>
    <property type="molecule type" value="Genomic_DNA"/>
</dbReference>
<name>A0A1R3REJ5_ASPC5</name>
<protein>
    <recommendedName>
        <fullName evidence="8">MAPEG family protein</fullName>
    </recommendedName>
</protein>
<comment type="subcellular location">
    <subcellularLocation>
        <location evidence="1">Membrane</location>
    </subcellularLocation>
</comment>
<dbReference type="OrthoDB" id="2122304at2759"/>
<keyword evidence="3 5" id="KW-1133">Transmembrane helix</keyword>
<sequence>MITNFVDGGHVDPCDSYKSPSHLHSSPRSNHLLTIALIMSFILNTFGLQATSDQQVANHAVAYLIGNWFFAHGVLSTRPAKRLLRLDHNVAPRDDLTTYGEAAVQAGKITRRQLNRLKRQEAAHANAMEGFPLFVAAILVALHTDLPHETINVIGAWYTLSRVAFGLAYVFIESEGWSFVRSVLWWSGNVSCITALVAGGKRL</sequence>
<accession>A0A1R3REJ5</accession>
<dbReference type="SUPFAM" id="SSF161084">
    <property type="entry name" value="MAPEG domain-like"/>
    <property type="match status" value="1"/>
</dbReference>
<dbReference type="PANTHER" id="PTHR35371">
    <property type="entry name" value="INNER MEMBRANE PROTEIN"/>
    <property type="match status" value="1"/>
</dbReference>
<evidence type="ECO:0000256" key="3">
    <source>
        <dbReference type="ARBA" id="ARBA00022989"/>
    </source>
</evidence>
<gene>
    <name evidence="6" type="ORF">ASPCADRAFT_152615</name>
</gene>
<dbReference type="PANTHER" id="PTHR35371:SF2">
    <property type="entry name" value="MAPEG FAMILY PROTEIN"/>
    <property type="match status" value="1"/>
</dbReference>
<evidence type="ECO:0000256" key="2">
    <source>
        <dbReference type="ARBA" id="ARBA00022692"/>
    </source>
</evidence>
<proteinExistence type="predicted"/>
<dbReference type="VEuPathDB" id="FungiDB:ASPCADRAFT_152615"/>
<dbReference type="AlphaFoldDB" id="A0A1R3REJ5"/>
<organism evidence="6 7">
    <name type="scientific">Aspergillus carbonarius (strain ITEM 5010)</name>
    <dbReference type="NCBI Taxonomy" id="602072"/>
    <lineage>
        <taxon>Eukaryota</taxon>
        <taxon>Fungi</taxon>
        <taxon>Dikarya</taxon>
        <taxon>Ascomycota</taxon>
        <taxon>Pezizomycotina</taxon>
        <taxon>Eurotiomycetes</taxon>
        <taxon>Eurotiomycetidae</taxon>
        <taxon>Eurotiales</taxon>
        <taxon>Aspergillaceae</taxon>
        <taxon>Aspergillus</taxon>
        <taxon>Aspergillus subgen. Circumdati</taxon>
    </lineage>
</organism>
<dbReference type="InterPro" id="IPR001129">
    <property type="entry name" value="Membr-assoc_MAPEG"/>
</dbReference>
<feature type="transmembrane region" description="Helical" evidence="5">
    <location>
        <begin position="154"/>
        <end position="172"/>
    </location>
</feature>
<evidence type="ECO:0000313" key="7">
    <source>
        <dbReference type="Proteomes" id="UP000188318"/>
    </source>
</evidence>
<reference evidence="7" key="1">
    <citation type="journal article" date="2017" name="Genome Biol.">
        <title>Comparative genomics reveals high biological diversity and specific adaptations in the industrially and medically important fungal genus Aspergillus.</title>
        <authorList>
            <person name="de Vries R.P."/>
            <person name="Riley R."/>
            <person name="Wiebenga A."/>
            <person name="Aguilar-Osorio G."/>
            <person name="Amillis S."/>
            <person name="Uchima C.A."/>
            <person name="Anderluh G."/>
            <person name="Asadollahi M."/>
            <person name="Askin M."/>
            <person name="Barry K."/>
            <person name="Battaglia E."/>
            <person name="Bayram O."/>
            <person name="Benocci T."/>
            <person name="Braus-Stromeyer S.A."/>
            <person name="Caldana C."/>
            <person name="Canovas D."/>
            <person name="Cerqueira G.C."/>
            <person name="Chen F."/>
            <person name="Chen W."/>
            <person name="Choi C."/>
            <person name="Clum A."/>
            <person name="Dos Santos R.A."/>
            <person name="Damasio A.R."/>
            <person name="Diallinas G."/>
            <person name="Emri T."/>
            <person name="Fekete E."/>
            <person name="Flipphi M."/>
            <person name="Freyberg S."/>
            <person name="Gallo A."/>
            <person name="Gournas C."/>
            <person name="Habgood R."/>
            <person name="Hainaut M."/>
            <person name="Harispe M.L."/>
            <person name="Henrissat B."/>
            <person name="Hilden K.S."/>
            <person name="Hope R."/>
            <person name="Hossain A."/>
            <person name="Karabika E."/>
            <person name="Karaffa L."/>
            <person name="Karanyi Z."/>
            <person name="Krasevec N."/>
            <person name="Kuo A."/>
            <person name="Kusch H."/>
            <person name="LaButti K."/>
            <person name="Lagendijk E.L."/>
            <person name="Lapidus A."/>
            <person name="Levasseur A."/>
            <person name="Lindquist E."/>
            <person name="Lipzen A."/>
            <person name="Logrieco A.F."/>
            <person name="MacCabe A."/>
            <person name="Maekelae M.R."/>
            <person name="Malavazi I."/>
            <person name="Melin P."/>
            <person name="Meyer V."/>
            <person name="Mielnichuk N."/>
            <person name="Miskei M."/>
            <person name="Molnar A.P."/>
            <person name="Mule G."/>
            <person name="Ngan C.Y."/>
            <person name="Orejas M."/>
            <person name="Orosz E."/>
            <person name="Ouedraogo J.P."/>
            <person name="Overkamp K.M."/>
            <person name="Park H.-S."/>
            <person name="Perrone G."/>
            <person name="Piumi F."/>
            <person name="Punt P.J."/>
            <person name="Ram A.F."/>
            <person name="Ramon A."/>
            <person name="Rauscher S."/>
            <person name="Record E."/>
            <person name="Riano-Pachon D.M."/>
            <person name="Robert V."/>
            <person name="Roehrig J."/>
            <person name="Ruller R."/>
            <person name="Salamov A."/>
            <person name="Salih N.S."/>
            <person name="Samson R.A."/>
            <person name="Sandor E."/>
            <person name="Sanguinetti M."/>
            <person name="Schuetze T."/>
            <person name="Sepcic K."/>
            <person name="Shelest E."/>
            <person name="Sherlock G."/>
            <person name="Sophianopoulou V."/>
            <person name="Squina F.M."/>
            <person name="Sun H."/>
            <person name="Susca A."/>
            <person name="Todd R.B."/>
            <person name="Tsang A."/>
            <person name="Unkles S.E."/>
            <person name="van de Wiele N."/>
            <person name="van Rossen-Uffink D."/>
            <person name="Oliveira J.V."/>
            <person name="Vesth T.C."/>
            <person name="Visser J."/>
            <person name="Yu J.-H."/>
            <person name="Zhou M."/>
            <person name="Andersen M.R."/>
            <person name="Archer D.B."/>
            <person name="Baker S.E."/>
            <person name="Benoit I."/>
            <person name="Brakhage A.A."/>
            <person name="Braus G.H."/>
            <person name="Fischer R."/>
            <person name="Frisvad J.C."/>
            <person name="Goldman G.H."/>
            <person name="Houbraken J."/>
            <person name="Oakley B."/>
            <person name="Pocsi I."/>
            <person name="Scazzocchio C."/>
            <person name="Seiboth B."/>
            <person name="vanKuyk P.A."/>
            <person name="Wortman J."/>
            <person name="Dyer P.S."/>
            <person name="Grigoriev I.V."/>
        </authorList>
    </citation>
    <scope>NUCLEOTIDE SEQUENCE [LARGE SCALE GENOMIC DNA]</scope>
    <source>
        <strain evidence="7">ITEM 5010</strain>
    </source>
</reference>
<dbReference type="InterPro" id="IPR023352">
    <property type="entry name" value="MAPEG-like_dom_sf"/>
</dbReference>
<dbReference type="OMA" id="AYVFIES"/>
<evidence type="ECO:0000313" key="6">
    <source>
        <dbReference type="EMBL" id="OOF92903.1"/>
    </source>
</evidence>
<feature type="transmembrane region" description="Helical" evidence="5">
    <location>
        <begin position="32"/>
        <end position="50"/>
    </location>
</feature>
<evidence type="ECO:0000256" key="4">
    <source>
        <dbReference type="ARBA" id="ARBA00023136"/>
    </source>
</evidence>
<keyword evidence="7" id="KW-1185">Reference proteome</keyword>
<evidence type="ECO:0008006" key="8">
    <source>
        <dbReference type="Google" id="ProtNLM"/>
    </source>
</evidence>
<keyword evidence="2 5" id="KW-0812">Transmembrane</keyword>
<dbReference type="Pfam" id="PF01124">
    <property type="entry name" value="MAPEG"/>
    <property type="match status" value="1"/>
</dbReference>
<evidence type="ECO:0000256" key="5">
    <source>
        <dbReference type="SAM" id="Phobius"/>
    </source>
</evidence>
<dbReference type="Gene3D" id="1.20.120.550">
    <property type="entry name" value="Membrane associated eicosanoid/glutathione metabolism-like domain"/>
    <property type="match status" value="1"/>
</dbReference>